<dbReference type="RefSeq" id="WP_093373624.1">
    <property type="nucleotide sequence ID" value="NZ_FOQA01000012.1"/>
</dbReference>
<evidence type="ECO:0000256" key="2">
    <source>
        <dbReference type="ARBA" id="ARBA00022553"/>
    </source>
</evidence>
<organism evidence="7 8">
    <name type="scientific">Tindallia magadiensis</name>
    <dbReference type="NCBI Taxonomy" id="69895"/>
    <lineage>
        <taxon>Bacteria</taxon>
        <taxon>Bacillati</taxon>
        <taxon>Bacillota</taxon>
        <taxon>Clostridia</taxon>
        <taxon>Peptostreptococcales</taxon>
        <taxon>Tindalliaceae</taxon>
        <taxon>Tindallia</taxon>
    </lineage>
</organism>
<dbReference type="AlphaFoldDB" id="A0A1I3H9K9"/>
<dbReference type="PANTHER" id="PTHR44591:SF19">
    <property type="entry name" value="TWO-COMPONENT RESPONSE REGULATOR-RELATED"/>
    <property type="match status" value="1"/>
</dbReference>
<dbReference type="Gene3D" id="3.40.50.2300">
    <property type="match status" value="1"/>
</dbReference>
<dbReference type="PROSITE" id="PS50110">
    <property type="entry name" value="RESPONSE_REGULATORY"/>
    <property type="match status" value="1"/>
</dbReference>
<keyword evidence="8" id="KW-1185">Reference proteome</keyword>
<protein>
    <recommendedName>
        <fullName evidence="1">Stage 0 sporulation protein A homolog</fullName>
    </recommendedName>
</protein>
<evidence type="ECO:0000256" key="3">
    <source>
        <dbReference type="ARBA" id="ARBA00024867"/>
    </source>
</evidence>
<dbReference type="OrthoDB" id="9802066at2"/>
<comment type="function">
    <text evidence="3">May play the central regulatory role in sporulation. It may be an element of the effector pathway responsible for the activation of sporulation genes in response to nutritional stress. Spo0A may act in concert with spo0H (a sigma factor) to control the expression of some genes that are critical to the sporulation process.</text>
</comment>
<dbReference type="GO" id="GO:0000160">
    <property type="term" value="P:phosphorelay signal transduction system"/>
    <property type="evidence" value="ECO:0007669"/>
    <property type="project" value="InterPro"/>
</dbReference>
<dbReference type="CDD" id="cd17569">
    <property type="entry name" value="REC_HupR-like"/>
    <property type="match status" value="1"/>
</dbReference>
<sequence>MKERETILFVDDEVNVLSSLKRGMLDEPYRCYFASSGKEALKILEENTISVIVTDMRMPEMNGLQLLEEVSRISPDTVKIVLSGYTQLQQILATINKVDIFKFITKPWKMEEEFKAIINQAVEYYRLKQEHQQMKVDLENRNKVYRNMLDTMTRQVQSGKRQSLLLAALGETMFQHIAQWKEEITSDSEKSLPLHQQATIHQILKKSILYQGDQMTSEELEHYFYQELGRFLPLSPESFVKQSTSHNSQAEETLPVKKRTSRDGRLILGWIEASLLLLPNFSNQNSLWIETLLPSQHVFHLLIHIPVTEEEAQQISSYALPYLNQVLGKILESGENHFSATLTSETLTLKAVLPLSD</sequence>
<keyword evidence="2 4" id="KW-0597">Phosphoprotein</keyword>
<evidence type="ECO:0000259" key="6">
    <source>
        <dbReference type="PROSITE" id="PS50110"/>
    </source>
</evidence>
<evidence type="ECO:0000313" key="8">
    <source>
        <dbReference type="Proteomes" id="UP000199287"/>
    </source>
</evidence>
<dbReference type="PANTHER" id="PTHR44591">
    <property type="entry name" value="STRESS RESPONSE REGULATOR PROTEIN 1"/>
    <property type="match status" value="1"/>
</dbReference>
<dbReference type="SUPFAM" id="SSF52172">
    <property type="entry name" value="CheY-like"/>
    <property type="match status" value="1"/>
</dbReference>
<evidence type="ECO:0000256" key="4">
    <source>
        <dbReference type="PROSITE-ProRule" id="PRU00169"/>
    </source>
</evidence>
<evidence type="ECO:0000313" key="7">
    <source>
        <dbReference type="EMBL" id="SFI32448.1"/>
    </source>
</evidence>
<gene>
    <name evidence="7" type="ORF">SAMN05192551_11220</name>
</gene>
<dbReference type="InterPro" id="IPR011006">
    <property type="entry name" value="CheY-like_superfamily"/>
</dbReference>
<feature type="modified residue" description="4-aspartylphosphate" evidence="4">
    <location>
        <position position="55"/>
    </location>
</feature>
<evidence type="ECO:0000256" key="5">
    <source>
        <dbReference type="SAM" id="Coils"/>
    </source>
</evidence>
<accession>A0A1I3H9K9</accession>
<proteinExistence type="predicted"/>
<feature type="domain" description="Response regulatory" evidence="6">
    <location>
        <begin position="6"/>
        <end position="121"/>
    </location>
</feature>
<reference evidence="8" key="1">
    <citation type="submission" date="2016-10" db="EMBL/GenBank/DDBJ databases">
        <authorList>
            <person name="Varghese N."/>
            <person name="Submissions S."/>
        </authorList>
    </citation>
    <scope>NUCLEOTIDE SEQUENCE [LARGE SCALE GENOMIC DNA]</scope>
    <source>
        <strain evidence="8">Z-7934</strain>
    </source>
</reference>
<dbReference type="STRING" id="69895.SAMN05192551_11220"/>
<name>A0A1I3H9K9_9FIRM</name>
<dbReference type="Proteomes" id="UP000199287">
    <property type="component" value="Unassembled WGS sequence"/>
</dbReference>
<keyword evidence="5" id="KW-0175">Coiled coil</keyword>
<dbReference type="EMBL" id="FOQA01000012">
    <property type="protein sequence ID" value="SFI32448.1"/>
    <property type="molecule type" value="Genomic_DNA"/>
</dbReference>
<dbReference type="SMART" id="SM00448">
    <property type="entry name" value="REC"/>
    <property type="match status" value="1"/>
</dbReference>
<dbReference type="Pfam" id="PF00072">
    <property type="entry name" value="Response_reg"/>
    <property type="match status" value="1"/>
</dbReference>
<evidence type="ECO:0000256" key="1">
    <source>
        <dbReference type="ARBA" id="ARBA00018672"/>
    </source>
</evidence>
<dbReference type="InterPro" id="IPR050595">
    <property type="entry name" value="Bact_response_regulator"/>
</dbReference>
<dbReference type="InterPro" id="IPR001789">
    <property type="entry name" value="Sig_transdc_resp-reg_receiver"/>
</dbReference>
<feature type="coiled-coil region" evidence="5">
    <location>
        <begin position="128"/>
        <end position="155"/>
    </location>
</feature>